<accession>A0A926EPU2</accession>
<protein>
    <submittedName>
        <fullName evidence="1">Uncharacterized protein</fullName>
    </submittedName>
</protein>
<sequence>MSATFVPSSPSATFHIPRPSCEEVERYLHRWNTTADLFQPETVLKKLFTETHPKNNSIDDIILKVAALNTVYNTYIYSVYPVAQHILSLKIDERLSAGDETLVNELMRVIYTDGGKIDHYSFATKYCSFHNPDAFPIYDSYVGKILQYYRNQEGFSDFKNSDLKNYPYFKRILSDFRQHFGLEKYTTKEFDQYLWQFGKEYFK</sequence>
<comment type="caution">
    <text evidence="1">The sequence shown here is derived from an EMBL/GenBank/DDBJ whole genome shotgun (WGS) entry which is preliminary data.</text>
</comment>
<reference evidence="1" key="1">
    <citation type="submission" date="2020-08" db="EMBL/GenBank/DDBJ databases">
        <title>Genome public.</title>
        <authorList>
            <person name="Liu C."/>
            <person name="Sun Q."/>
        </authorList>
    </citation>
    <scope>NUCLEOTIDE SEQUENCE</scope>
    <source>
        <strain evidence="1">NSJ-64</strain>
    </source>
</reference>
<proteinExistence type="predicted"/>
<keyword evidence="2" id="KW-1185">Reference proteome</keyword>
<dbReference type="AlphaFoldDB" id="A0A926EPU2"/>
<gene>
    <name evidence="1" type="ORF">H8705_06335</name>
</gene>
<evidence type="ECO:0000313" key="1">
    <source>
        <dbReference type="EMBL" id="MBC8585197.1"/>
    </source>
</evidence>
<dbReference type="Proteomes" id="UP000623678">
    <property type="component" value="Unassembled WGS sequence"/>
</dbReference>
<evidence type="ECO:0000313" key="2">
    <source>
        <dbReference type="Proteomes" id="UP000623678"/>
    </source>
</evidence>
<name>A0A926EPU2_9FIRM</name>
<organism evidence="1 2">
    <name type="scientific">Youxingia wuxianensis</name>
    <dbReference type="NCBI Taxonomy" id="2763678"/>
    <lineage>
        <taxon>Bacteria</taxon>
        <taxon>Bacillati</taxon>
        <taxon>Bacillota</taxon>
        <taxon>Clostridia</taxon>
        <taxon>Eubacteriales</taxon>
        <taxon>Oscillospiraceae</taxon>
        <taxon>Youxingia</taxon>
    </lineage>
</organism>
<dbReference type="EMBL" id="JACRTD010000004">
    <property type="protein sequence ID" value="MBC8585197.1"/>
    <property type="molecule type" value="Genomic_DNA"/>
</dbReference>